<protein>
    <submittedName>
        <fullName evidence="2">SEC-C motif-containing protein</fullName>
    </submittedName>
</protein>
<feature type="region of interest" description="Disordered" evidence="1">
    <location>
        <begin position="850"/>
        <end position="871"/>
    </location>
</feature>
<sequence>MTEANLTEYPEPAGSVIEVLAQHGSLADEELIAELAQRGITIEDPGRVVTESADNVPVVPLVDGRWAWLPSLLDGRILTRRLTGNEISHDLLHTNPDLDPLSYLLELPCYQRLTDGSRIIEVLPGINDGVLAERDISWDAIGEYGSFLLPAGTLHAMDVYEGDLVGLRVTPEGLRLESVTEPQETADAADSLGQRLRALLPDDPEQPVEIHGAIWTACADDPELFTQAMAPLGALVGSLGFSCDGEWLAAEGFDFAHWRTETQGRSIARRYDLTDEEALAVQVAVTLHRRCAALLAAASTGSDEEAGAAEPAGASRSGEFAAPIEDDDGEVIRAAAAALAEPAVADAVLREATGMDKSEAAALGLFAETVEPLAPREARPALRWLRAKAFELLDDVEQAERTLESAGTLDPEWPLTLVDLARYAGDRGEATRGINLLRRADMPPDFPLREVLERFQPTQRTDLGRNDPCWCGSGRKYKKCHPDGETPGLEERAAWLYEKAAMFLSDSTWTSQLITAAAERSTYDDSEDALFTAMNDPLVTDAVLFEGGAFSHFLATRGALLPDDEQLLAEQWLLVDRSLFDIEDVRPGECVIVRDLRTGDVHQVREQTASRQLRRGDLVCTRVVPAGETAQFFGGIEPVALHQRDDLLELLDSGPEADELVAFLTSRFAPPALTNTEGDPLVVCEATLRVSDPAALSGTLDATYDRSDGPDDGDGAEWFEHVTAHGMQQVRTFLRLREGELSVSTNSERRLDRVITMLRSLDPDLRVTNESRQPIRDTRQASEYAANHHIGDQSLDHADPEVAATLHEVIRDYERTWLDEPLPALAGLTPRQAADDPTRRDDLLRLLDSFPVDDDNPGAMNPDRLRADLDL</sequence>
<dbReference type="Pfam" id="PF02810">
    <property type="entry name" value="SEC-C"/>
    <property type="match status" value="1"/>
</dbReference>
<feature type="region of interest" description="Disordered" evidence="1">
    <location>
        <begin position="302"/>
        <end position="321"/>
    </location>
</feature>
<gene>
    <name evidence="2" type="ORF">SAMN06265360_108189</name>
</gene>
<feature type="compositionally biased region" description="Low complexity" evidence="1">
    <location>
        <begin position="308"/>
        <end position="319"/>
    </location>
</feature>
<keyword evidence="3" id="KW-1185">Reference proteome</keyword>
<dbReference type="AlphaFoldDB" id="A0A238X1I1"/>
<evidence type="ECO:0000313" key="2">
    <source>
        <dbReference type="EMBL" id="SNR52707.1"/>
    </source>
</evidence>
<dbReference type="OrthoDB" id="3343588at2"/>
<dbReference type="EMBL" id="FZNW01000008">
    <property type="protein sequence ID" value="SNR52707.1"/>
    <property type="molecule type" value="Genomic_DNA"/>
</dbReference>
<dbReference type="Gene3D" id="3.10.450.50">
    <property type="match status" value="1"/>
</dbReference>
<evidence type="ECO:0000256" key="1">
    <source>
        <dbReference type="SAM" id="MobiDB-lite"/>
    </source>
</evidence>
<evidence type="ECO:0000313" key="3">
    <source>
        <dbReference type="Proteomes" id="UP000198348"/>
    </source>
</evidence>
<name>A0A238X1I1_9PSEU</name>
<dbReference type="Proteomes" id="UP000198348">
    <property type="component" value="Unassembled WGS sequence"/>
</dbReference>
<dbReference type="InterPro" id="IPR004027">
    <property type="entry name" value="SEC_C_motif"/>
</dbReference>
<dbReference type="SUPFAM" id="SSF103642">
    <property type="entry name" value="Sec-C motif"/>
    <property type="match status" value="1"/>
</dbReference>
<accession>A0A238X1I1</accession>
<dbReference type="RefSeq" id="WP_089301221.1">
    <property type="nucleotide sequence ID" value="NZ_FZNW01000008.1"/>
</dbReference>
<proteinExistence type="predicted"/>
<organism evidence="2 3">
    <name type="scientific">Haloechinothrix alba</name>
    <dbReference type="NCBI Taxonomy" id="664784"/>
    <lineage>
        <taxon>Bacteria</taxon>
        <taxon>Bacillati</taxon>
        <taxon>Actinomycetota</taxon>
        <taxon>Actinomycetes</taxon>
        <taxon>Pseudonocardiales</taxon>
        <taxon>Pseudonocardiaceae</taxon>
        <taxon>Haloechinothrix</taxon>
    </lineage>
</organism>
<reference evidence="2 3" key="1">
    <citation type="submission" date="2017-06" db="EMBL/GenBank/DDBJ databases">
        <authorList>
            <person name="Kim H.J."/>
            <person name="Triplett B.A."/>
        </authorList>
    </citation>
    <scope>NUCLEOTIDE SEQUENCE [LARGE SCALE GENOMIC DNA]</scope>
    <source>
        <strain evidence="2 3">DSM 45207</strain>
    </source>
</reference>